<feature type="domain" description="4'-phosphopantetheinyl transferase N-terminal" evidence="5">
    <location>
        <begin position="27"/>
        <end position="93"/>
    </location>
</feature>
<feature type="binding site" evidence="2">
    <location>
        <position position="164"/>
    </location>
    <ligand>
        <name>CoA</name>
        <dbReference type="ChEBI" id="CHEBI:57287"/>
    </ligand>
</feature>
<dbReference type="EMBL" id="WBKG01000007">
    <property type="protein sequence ID" value="KAB1988715.1"/>
    <property type="molecule type" value="Genomic_DNA"/>
</dbReference>
<dbReference type="InterPro" id="IPR041354">
    <property type="entry name" value="4PPT_N"/>
</dbReference>
<feature type="binding site" evidence="3">
    <location>
        <position position="107"/>
    </location>
    <ligand>
        <name>Mg(2+)</name>
        <dbReference type="ChEBI" id="CHEBI:18420"/>
    </ligand>
</feature>
<dbReference type="AlphaFoldDB" id="A0A7J5DJ77"/>
<proteinExistence type="predicted"/>
<dbReference type="GO" id="GO:0000287">
    <property type="term" value="F:magnesium ion binding"/>
    <property type="evidence" value="ECO:0007669"/>
    <property type="project" value="InterPro"/>
</dbReference>
<dbReference type="InterPro" id="IPR003542">
    <property type="entry name" value="Enbac_synth_compD-like"/>
</dbReference>
<feature type="binding site" evidence="2">
    <location>
        <position position="105"/>
    </location>
    <ligand>
        <name>CoA</name>
        <dbReference type="ChEBI" id="CHEBI:57287"/>
    </ligand>
</feature>
<organism evidence="6 7">
    <name type="scientific">Streptomyces triticiradicis</name>
    <dbReference type="NCBI Taxonomy" id="2651189"/>
    <lineage>
        <taxon>Bacteria</taxon>
        <taxon>Bacillati</taxon>
        <taxon>Actinomycetota</taxon>
        <taxon>Actinomycetes</taxon>
        <taxon>Kitasatosporales</taxon>
        <taxon>Streptomycetaceae</taxon>
        <taxon>Streptomyces</taxon>
    </lineage>
</organism>
<dbReference type="RefSeq" id="WP_151469193.1">
    <property type="nucleotide sequence ID" value="NZ_WBKG01000007.1"/>
</dbReference>
<gene>
    <name evidence="6" type="ORF">F8144_11675</name>
</gene>
<feature type="binding site" evidence="2">
    <location>
        <begin position="83"/>
        <end position="84"/>
    </location>
    <ligand>
        <name>CoA</name>
        <dbReference type="ChEBI" id="CHEBI:57287"/>
    </ligand>
</feature>
<keyword evidence="3" id="KW-0460">Magnesium</keyword>
<comment type="cofactor">
    <cofactor evidence="3">
        <name>Mg(2+)</name>
        <dbReference type="ChEBI" id="CHEBI:18420"/>
    </cofactor>
</comment>
<dbReference type="GO" id="GO:0009239">
    <property type="term" value="P:enterobactin biosynthetic process"/>
    <property type="evidence" value="ECO:0007669"/>
    <property type="project" value="InterPro"/>
</dbReference>
<keyword evidence="7" id="KW-1185">Reference proteome</keyword>
<evidence type="ECO:0000256" key="3">
    <source>
        <dbReference type="PIRSR" id="PIRSR603542-2"/>
    </source>
</evidence>
<dbReference type="Pfam" id="PF01648">
    <property type="entry name" value="ACPS"/>
    <property type="match status" value="1"/>
</dbReference>
<dbReference type="Pfam" id="PF17837">
    <property type="entry name" value="4PPT_N"/>
    <property type="match status" value="1"/>
</dbReference>
<dbReference type="InterPro" id="IPR037143">
    <property type="entry name" value="4-PPantetheinyl_Trfase_dom_sf"/>
</dbReference>
<dbReference type="Gene3D" id="3.90.470.20">
    <property type="entry name" value="4'-phosphopantetheinyl transferase domain"/>
    <property type="match status" value="1"/>
</dbReference>
<name>A0A7J5DJ77_9ACTN</name>
<evidence type="ECO:0000313" key="7">
    <source>
        <dbReference type="Proteomes" id="UP000442990"/>
    </source>
</evidence>
<dbReference type="GO" id="GO:0005886">
    <property type="term" value="C:plasma membrane"/>
    <property type="evidence" value="ECO:0007669"/>
    <property type="project" value="TreeGrafter"/>
</dbReference>
<protein>
    <submittedName>
        <fullName evidence="6">4'-phosphopantetheinyl transferase superfamily protein</fullName>
    </submittedName>
</protein>
<dbReference type="GO" id="GO:0009366">
    <property type="term" value="C:enterobactin synthetase complex"/>
    <property type="evidence" value="ECO:0007669"/>
    <property type="project" value="InterPro"/>
</dbReference>
<dbReference type="GO" id="GO:0008897">
    <property type="term" value="F:holo-[acyl-carrier-protein] synthase activity"/>
    <property type="evidence" value="ECO:0007669"/>
    <property type="project" value="InterPro"/>
</dbReference>
<feature type="binding site" evidence="2">
    <location>
        <position position="39"/>
    </location>
    <ligand>
        <name>CoA</name>
        <dbReference type="ChEBI" id="CHEBI:57287"/>
    </ligand>
</feature>
<evidence type="ECO:0000313" key="6">
    <source>
        <dbReference type="EMBL" id="KAB1988715.1"/>
    </source>
</evidence>
<evidence type="ECO:0000256" key="2">
    <source>
        <dbReference type="PIRSR" id="PIRSR603542-1"/>
    </source>
</evidence>
<accession>A0A7J5DJ77</accession>
<dbReference type="InterPro" id="IPR008278">
    <property type="entry name" value="4-PPantetheinyl_Trfase_dom"/>
</dbReference>
<reference evidence="6 7" key="1">
    <citation type="submission" date="2019-09" db="EMBL/GenBank/DDBJ databases">
        <title>Isolation and identification of active actinomycetes.</title>
        <authorList>
            <person name="Yu Z."/>
            <person name="Han C."/>
            <person name="Yu B."/>
        </authorList>
    </citation>
    <scope>NUCLEOTIDE SEQUENCE [LARGE SCALE GENOMIC DNA]</scope>
    <source>
        <strain evidence="6 7">NEAU-H2</strain>
    </source>
</reference>
<dbReference type="SUPFAM" id="SSF56214">
    <property type="entry name" value="4'-phosphopantetheinyl transferase"/>
    <property type="match status" value="1"/>
</dbReference>
<comment type="caution">
    <text evidence="6">The sequence shown here is derived from an EMBL/GenBank/DDBJ whole genome shotgun (WGS) entry which is preliminary data.</text>
</comment>
<feature type="binding site" evidence="2">
    <location>
        <position position="47"/>
    </location>
    <ligand>
        <name>CoA</name>
        <dbReference type="ChEBI" id="CHEBI:57287"/>
    </ligand>
</feature>
<dbReference type="PANTHER" id="PTHR38096">
    <property type="entry name" value="ENTEROBACTIN SYNTHASE COMPONENT D"/>
    <property type="match status" value="1"/>
</dbReference>
<feature type="binding site" evidence="2">
    <location>
        <position position="154"/>
    </location>
    <ligand>
        <name>CoA</name>
        <dbReference type="ChEBI" id="CHEBI:57287"/>
    </ligand>
</feature>
<keyword evidence="3" id="KW-0479">Metal-binding</keyword>
<evidence type="ECO:0000259" key="5">
    <source>
        <dbReference type="Pfam" id="PF17837"/>
    </source>
</evidence>
<evidence type="ECO:0000259" key="4">
    <source>
        <dbReference type="Pfam" id="PF01648"/>
    </source>
</evidence>
<feature type="domain" description="4'-phosphopantetheinyl transferase" evidence="4">
    <location>
        <begin position="101"/>
        <end position="181"/>
    </location>
</feature>
<feature type="binding site" evidence="2">
    <location>
        <position position="150"/>
    </location>
    <ligand>
        <name>CoA</name>
        <dbReference type="ChEBI" id="CHEBI:57287"/>
    </ligand>
</feature>
<feature type="binding site" evidence="3">
    <location>
        <position position="105"/>
    </location>
    <ligand>
        <name>Mg(2+)</name>
        <dbReference type="ChEBI" id="CHEBI:18420"/>
    </ligand>
</feature>
<dbReference type="PRINTS" id="PR01399">
    <property type="entry name" value="ENTSNTHTASED"/>
</dbReference>
<dbReference type="PANTHER" id="PTHR38096:SF1">
    <property type="entry name" value="ENTEROBACTIN SYNTHASE COMPONENT D"/>
    <property type="match status" value="1"/>
</dbReference>
<evidence type="ECO:0000256" key="1">
    <source>
        <dbReference type="ARBA" id="ARBA00022679"/>
    </source>
</evidence>
<feature type="binding site" evidence="3">
    <location>
        <position position="106"/>
    </location>
    <ligand>
        <name>Mg(2+)</name>
        <dbReference type="ChEBI" id="CHEBI:18420"/>
    </ligand>
</feature>
<keyword evidence="1 6" id="KW-0808">Transferase</keyword>
<dbReference type="Proteomes" id="UP000442990">
    <property type="component" value="Unassembled WGS sequence"/>
</dbReference>
<sequence>MIQQILPPAVAVADTTADLLDSPVFPEEEPYLADSVEHRRREFVTTRRCARTAMTALGVPPAAVGSGPKGEPEWPAGVTGSMTHCDGYRAAALSHSREFHSIGIDAERHEPLPDELVTYITGPDERAHLRELERGHPAVHWATVLFSAKETVYKAWYPLARRWLGFRDARLTFDPDAGTYTARLLVPGPVVDGVRVAWFTGHWAVRDGLVLTAIAVRRAR</sequence>